<keyword evidence="2 3" id="KW-0663">Pyridoxal phosphate</keyword>
<dbReference type="Gene3D" id="3.90.1150.10">
    <property type="entry name" value="Aspartate Aminotransferase, domain 1"/>
    <property type="match status" value="1"/>
</dbReference>
<dbReference type="PANTHER" id="PTHR43094:SF1">
    <property type="entry name" value="AMINOTRANSFERASE CLASS-III"/>
    <property type="match status" value="1"/>
</dbReference>
<dbReference type="Proteomes" id="UP000647017">
    <property type="component" value="Unassembled WGS sequence"/>
</dbReference>
<keyword evidence="4" id="KW-0808">Transferase</keyword>
<dbReference type="InterPro" id="IPR015421">
    <property type="entry name" value="PyrdxlP-dep_Trfase_major"/>
</dbReference>
<dbReference type="Gene3D" id="3.40.640.10">
    <property type="entry name" value="Type I PLP-dependent aspartate aminotransferase-like (Major domain)"/>
    <property type="match status" value="1"/>
</dbReference>
<sequence>MANATDHLWMHFTRMASYSTTEVPMIVRGEGTYVWDAQGRRYLDGLAGLFVVNAGHGRTELAEAAAKQAGELAYFPLWSYAHPKAVELAEKIAALTPGDLNRVFFTTGGSEAVETAWKLARAYFKRVGKPTKHKVVSRYIAYHGTSMGALSITGLPGIKTDFEPLVPGGIKVPNTNFYRAPEHGEDPVAFGRWAAEEIGRAIEREGPDTVAAVFLEPVQNSGGCFPPPPGYFERVREICDAYDVLLVSDEVICSWGRLGEYFGALRYGYQPDIITTAKGITSGYAPLGAMIASDRLMEPFLTETGMFAHGVTFGGHPVSCAVALANLEVFAREDLVGHVRANEAAFRATLEKLHDLPIVGDVRGDGYFYGIELVKDKTTRETFNEAESERLLRGFLSGALFDAGLYCRADDRGDPVVQLAPPLIAGQHQFNEMEQILRSVLTEAWSRL</sequence>
<dbReference type="SUPFAM" id="SSF53383">
    <property type="entry name" value="PLP-dependent transferases"/>
    <property type="match status" value="1"/>
</dbReference>
<gene>
    <name evidence="4" type="ORF">Van01_45700</name>
</gene>
<dbReference type="RefSeq" id="WP_204011215.1">
    <property type="nucleotide sequence ID" value="NZ_BOOZ01000029.1"/>
</dbReference>
<dbReference type="InterPro" id="IPR005814">
    <property type="entry name" value="Aminotrans_3"/>
</dbReference>
<keyword evidence="4" id="KW-0032">Aminotransferase</keyword>
<protein>
    <submittedName>
        <fullName evidence="4">Aspartate aminotransferase family protein</fullName>
    </submittedName>
</protein>
<reference evidence="4 5" key="1">
    <citation type="submission" date="2021-01" db="EMBL/GenBank/DDBJ databases">
        <title>Whole genome shotgun sequence of Verrucosispora andamanensis NBRC 109075.</title>
        <authorList>
            <person name="Komaki H."/>
            <person name="Tamura T."/>
        </authorList>
    </citation>
    <scope>NUCLEOTIDE SEQUENCE [LARGE SCALE GENOMIC DNA]</scope>
    <source>
        <strain evidence="4 5">NBRC 109075</strain>
    </source>
</reference>
<dbReference type="EMBL" id="BOOZ01000029">
    <property type="protein sequence ID" value="GIJ11356.1"/>
    <property type="molecule type" value="Genomic_DNA"/>
</dbReference>
<dbReference type="InterPro" id="IPR015424">
    <property type="entry name" value="PyrdxlP-dep_Trfase"/>
</dbReference>
<evidence type="ECO:0000256" key="3">
    <source>
        <dbReference type="RuleBase" id="RU003560"/>
    </source>
</evidence>
<evidence type="ECO:0000313" key="4">
    <source>
        <dbReference type="EMBL" id="GIJ11356.1"/>
    </source>
</evidence>
<proteinExistence type="inferred from homology"/>
<accession>A0ABQ4I0H1</accession>
<name>A0ABQ4I0H1_9ACTN</name>
<dbReference type="Pfam" id="PF00202">
    <property type="entry name" value="Aminotran_3"/>
    <property type="match status" value="1"/>
</dbReference>
<evidence type="ECO:0000313" key="5">
    <source>
        <dbReference type="Proteomes" id="UP000647017"/>
    </source>
</evidence>
<dbReference type="PANTHER" id="PTHR43094">
    <property type="entry name" value="AMINOTRANSFERASE"/>
    <property type="match status" value="1"/>
</dbReference>
<keyword evidence="5" id="KW-1185">Reference proteome</keyword>
<evidence type="ECO:0000256" key="1">
    <source>
        <dbReference type="ARBA" id="ARBA00008954"/>
    </source>
</evidence>
<organism evidence="4 5">
    <name type="scientific">Micromonospora andamanensis</name>
    <dbReference type="NCBI Taxonomy" id="1287068"/>
    <lineage>
        <taxon>Bacteria</taxon>
        <taxon>Bacillati</taxon>
        <taxon>Actinomycetota</taxon>
        <taxon>Actinomycetes</taxon>
        <taxon>Micromonosporales</taxon>
        <taxon>Micromonosporaceae</taxon>
        <taxon>Micromonospora</taxon>
    </lineage>
</organism>
<comment type="caution">
    <text evidence="4">The sequence shown here is derived from an EMBL/GenBank/DDBJ whole genome shotgun (WGS) entry which is preliminary data.</text>
</comment>
<dbReference type="GO" id="GO:0008483">
    <property type="term" value="F:transaminase activity"/>
    <property type="evidence" value="ECO:0007669"/>
    <property type="project" value="UniProtKB-KW"/>
</dbReference>
<dbReference type="PIRSF" id="PIRSF000521">
    <property type="entry name" value="Transaminase_4ab_Lys_Orn"/>
    <property type="match status" value="1"/>
</dbReference>
<dbReference type="NCBIfam" id="NF005102">
    <property type="entry name" value="PRK06541.1"/>
    <property type="match status" value="1"/>
</dbReference>
<comment type="similarity">
    <text evidence="1 3">Belongs to the class-III pyridoxal-phosphate-dependent aminotransferase family.</text>
</comment>
<dbReference type="CDD" id="cd00610">
    <property type="entry name" value="OAT_like"/>
    <property type="match status" value="1"/>
</dbReference>
<evidence type="ECO:0000256" key="2">
    <source>
        <dbReference type="ARBA" id="ARBA00022898"/>
    </source>
</evidence>
<dbReference type="InterPro" id="IPR015422">
    <property type="entry name" value="PyrdxlP-dep_Trfase_small"/>
</dbReference>